<evidence type="ECO:0000256" key="3">
    <source>
        <dbReference type="ARBA" id="ARBA00022884"/>
    </source>
</evidence>
<evidence type="ECO:0000313" key="10">
    <source>
        <dbReference type="EMBL" id="CAD1846399.1"/>
    </source>
</evidence>
<feature type="compositionally biased region" description="Basic residues" evidence="8">
    <location>
        <begin position="118"/>
        <end position="131"/>
    </location>
</feature>
<evidence type="ECO:0000256" key="9">
    <source>
        <dbReference type="SAM" id="Phobius"/>
    </source>
</evidence>
<protein>
    <recommendedName>
        <fullName evidence="6">Large ribosomal subunit protein uL4c</fullName>
    </recommendedName>
    <alternativeName>
        <fullName evidence="7">50S ribosomal protein L4, chloroplastic</fullName>
    </alternativeName>
</protein>
<feature type="transmembrane region" description="Helical" evidence="9">
    <location>
        <begin position="38"/>
        <end position="59"/>
    </location>
</feature>
<keyword evidence="9" id="KW-0472">Membrane</keyword>
<dbReference type="Pfam" id="PF00573">
    <property type="entry name" value="Ribosomal_L4"/>
    <property type="match status" value="1"/>
</dbReference>
<dbReference type="GO" id="GO:0003735">
    <property type="term" value="F:structural constituent of ribosome"/>
    <property type="evidence" value="ECO:0007669"/>
    <property type="project" value="InterPro"/>
</dbReference>
<evidence type="ECO:0000256" key="5">
    <source>
        <dbReference type="ARBA" id="ARBA00023274"/>
    </source>
</evidence>
<keyword evidence="9" id="KW-1133">Transmembrane helix</keyword>
<keyword evidence="3" id="KW-0694">RNA-binding</keyword>
<dbReference type="GO" id="GO:0019843">
    <property type="term" value="F:rRNA binding"/>
    <property type="evidence" value="ECO:0007669"/>
    <property type="project" value="UniProtKB-KW"/>
</dbReference>
<dbReference type="Gene3D" id="3.40.1370.10">
    <property type="match status" value="1"/>
</dbReference>
<dbReference type="GO" id="GO:0005840">
    <property type="term" value="C:ribosome"/>
    <property type="evidence" value="ECO:0007669"/>
    <property type="project" value="UniProtKB-KW"/>
</dbReference>
<keyword evidence="5" id="KW-0687">Ribonucleoprotein</keyword>
<feature type="compositionally biased region" description="Basic and acidic residues" evidence="8">
    <location>
        <begin position="132"/>
        <end position="155"/>
    </location>
</feature>
<evidence type="ECO:0000256" key="2">
    <source>
        <dbReference type="ARBA" id="ARBA00022730"/>
    </source>
</evidence>
<dbReference type="AlphaFoldDB" id="A0A6V7QTB0"/>
<keyword evidence="4" id="KW-0689">Ribosomal protein</keyword>
<evidence type="ECO:0000256" key="1">
    <source>
        <dbReference type="ARBA" id="ARBA00010528"/>
    </source>
</evidence>
<comment type="similarity">
    <text evidence="1">Belongs to the universal ribosomal protein uL4 family.</text>
</comment>
<proteinExistence type="inferred from homology"/>
<dbReference type="InterPro" id="IPR002136">
    <property type="entry name" value="Ribosomal_uL4"/>
</dbReference>
<dbReference type="GO" id="GO:0006412">
    <property type="term" value="P:translation"/>
    <property type="evidence" value="ECO:0007669"/>
    <property type="project" value="InterPro"/>
</dbReference>
<evidence type="ECO:0000256" key="8">
    <source>
        <dbReference type="SAM" id="MobiDB-lite"/>
    </source>
</evidence>
<evidence type="ECO:0000256" key="7">
    <source>
        <dbReference type="ARBA" id="ARBA00035387"/>
    </source>
</evidence>
<reference evidence="10" key="1">
    <citation type="submission" date="2020-07" db="EMBL/GenBank/DDBJ databases">
        <authorList>
            <person name="Lin J."/>
        </authorList>
    </citation>
    <scope>NUCLEOTIDE SEQUENCE</scope>
</reference>
<dbReference type="PANTHER" id="PTHR10746:SF17">
    <property type="entry name" value="LARGE RIBOSOMAL SUBUNIT PROTEIN UL4C"/>
    <property type="match status" value="1"/>
</dbReference>
<organism evidence="10">
    <name type="scientific">Ananas comosus var. bracteatus</name>
    <name type="common">red pineapple</name>
    <dbReference type="NCBI Taxonomy" id="296719"/>
    <lineage>
        <taxon>Eukaryota</taxon>
        <taxon>Viridiplantae</taxon>
        <taxon>Streptophyta</taxon>
        <taxon>Embryophyta</taxon>
        <taxon>Tracheophyta</taxon>
        <taxon>Spermatophyta</taxon>
        <taxon>Magnoliopsida</taxon>
        <taxon>Liliopsida</taxon>
        <taxon>Poales</taxon>
        <taxon>Bromeliaceae</taxon>
        <taxon>Bromelioideae</taxon>
        <taxon>Ananas</taxon>
    </lineage>
</organism>
<dbReference type="EMBL" id="CAJEUB010000014">
    <property type="protein sequence ID" value="CAD1846399.1"/>
    <property type="molecule type" value="Genomic_DNA"/>
</dbReference>
<gene>
    <name evidence="10" type="ORF">CB5_LOCUS29610</name>
</gene>
<sequence>MSFSPDSLAVRSVLRSSPFSFPFPVSQNPIRCRSQRHLLPSPFVVVVVVIVVVLLLLLLPLPPRLSPPHPAQIPSALLPALQGSRAPRRPLGARDPPGALLLGREGGRGGARSAVGASRHRPRRRPPGPRHRPPEQAARHGLHPDPRRGARRRQEALPQKKTGRARLGSQRTPLRPGGGVVFGPKPRDWSIKINRKEKRLAISTALASAAAAADALVVEDFEDQFAGGPKTKDFVAAMRRWGSTPSRRPRSS</sequence>
<dbReference type="SUPFAM" id="SSF52166">
    <property type="entry name" value="Ribosomal protein L4"/>
    <property type="match status" value="1"/>
</dbReference>
<keyword evidence="2" id="KW-0699">rRNA-binding</keyword>
<dbReference type="GO" id="GO:1990904">
    <property type="term" value="C:ribonucleoprotein complex"/>
    <property type="evidence" value="ECO:0007669"/>
    <property type="project" value="UniProtKB-KW"/>
</dbReference>
<dbReference type="PANTHER" id="PTHR10746">
    <property type="entry name" value="50S RIBOSOMAL PROTEIN L4"/>
    <property type="match status" value="1"/>
</dbReference>
<name>A0A6V7QTB0_ANACO</name>
<dbReference type="InterPro" id="IPR023574">
    <property type="entry name" value="Ribosomal_uL4_dom_sf"/>
</dbReference>
<accession>A0A6V7QTB0</accession>
<evidence type="ECO:0000256" key="4">
    <source>
        <dbReference type="ARBA" id="ARBA00022980"/>
    </source>
</evidence>
<keyword evidence="9" id="KW-0812">Transmembrane</keyword>
<dbReference type="InterPro" id="IPR013005">
    <property type="entry name" value="Ribosomal_uL4-like"/>
</dbReference>
<evidence type="ECO:0000256" key="6">
    <source>
        <dbReference type="ARBA" id="ARBA00035208"/>
    </source>
</evidence>
<feature type="region of interest" description="Disordered" evidence="8">
    <location>
        <begin position="84"/>
        <end position="183"/>
    </location>
</feature>